<dbReference type="GO" id="GO:0016998">
    <property type="term" value="P:cell wall macromolecule catabolic process"/>
    <property type="evidence" value="ECO:0007669"/>
    <property type="project" value="InterPro"/>
</dbReference>
<name>A0A9N9EWK6_9GLOM</name>
<proteinExistence type="predicted"/>
<sequence length="124" mass="13917">MEPMSLKVSLNNFKNKLSEFEGYVKKYVKKSLNSDQFDALVSFAYNTGEGAIKSVANIINSKGFSEVRSEMAKYNKVTIEENGKERKVVSPVLANRRKFEADMFDSKIKSCPKVSQNCNGGCKK</sequence>
<dbReference type="GO" id="GO:0042742">
    <property type="term" value="P:defense response to bacterium"/>
    <property type="evidence" value="ECO:0007669"/>
    <property type="project" value="UniProtKB-KW"/>
</dbReference>
<dbReference type="Proteomes" id="UP000789405">
    <property type="component" value="Unassembled WGS sequence"/>
</dbReference>
<keyword evidence="2" id="KW-0081">Bacteriolytic enzyme</keyword>
<evidence type="ECO:0000313" key="4">
    <source>
        <dbReference type="Proteomes" id="UP000789405"/>
    </source>
</evidence>
<dbReference type="InterPro" id="IPR023346">
    <property type="entry name" value="Lysozyme-like_dom_sf"/>
</dbReference>
<evidence type="ECO:0000313" key="3">
    <source>
        <dbReference type="EMBL" id="CAG8497007.1"/>
    </source>
</evidence>
<comment type="caution">
    <text evidence="3">The sequence shown here is derived from an EMBL/GenBank/DDBJ whole genome shotgun (WGS) entry which is preliminary data.</text>
</comment>
<reference evidence="3" key="1">
    <citation type="submission" date="2021-06" db="EMBL/GenBank/DDBJ databases">
        <authorList>
            <person name="Kallberg Y."/>
            <person name="Tangrot J."/>
            <person name="Rosling A."/>
        </authorList>
    </citation>
    <scope>NUCLEOTIDE SEQUENCE</scope>
    <source>
        <strain evidence="3">MA453B</strain>
    </source>
</reference>
<dbReference type="EMBL" id="CAJVPY010000886">
    <property type="protein sequence ID" value="CAG8497007.1"/>
    <property type="molecule type" value="Genomic_DNA"/>
</dbReference>
<keyword evidence="4" id="KW-1185">Reference proteome</keyword>
<dbReference type="GO" id="GO:0003796">
    <property type="term" value="F:lysozyme activity"/>
    <property type="evidence" value="ECO:0007669"/>
    <property type="project" value="InterPro"/>
</dbReference>
<organism evidence="3 4">
    <name type="scientific">Dentiscutata erythropus</name>
    <dbReference type="NCBI Taxonomy" id="1348616"/>
    <lineage>
        <taxon>Eukaryota</taxon>
        <taxon>Fungi</taxon>
        <taxon>Fungi incertae sedis</taxon>
        <taxon>Mucoromycota</taxon>
        <taxon>Glomeromycotina</taxon>
        <taxon>Glomeromycetes</taxon>
        <taxon>Diversisporales</taxon>
        <taxon>Gigasporaceae</taxon>
        <taxon>Dentiscutata</taxon>
    </lineage>
</organism>
<evidence type="ECO:0000256" key="1">
    <source>
        <dbReference type="ARBA" id="ARBA00022529"/>
    </source>
</evidence>
<dbReference type="GO" id="GO:0009253">
    <property type="term" value="P:peptidoglycan catabolic process"/>
    <property type="evidence" value="ECO:0007669"/>
    <property type="project" value="InterPro"/>
</dbReference>
<dbReference type="Gene3D" id="1.10.530.40">
    <property type="match status" value="1"/>
</dbReference>
<keyword evidence="1" id="KW-0929">Antimicrobial</keyword>
<accession>A0A9N9EWK6</accession>
<evidence type="ECO:0000256" key="2">
    <source>
        <dbReference type="ARBA" id="ARBA00022638"/>
    </source>
</evidence>
<dbReference type="OrthoDB" id="2413956at2759"/>
<dbReference type="InterPro" id="IPR023347">
    <property type="entry name" value="Lysozyme_dom_sf"/>
</dbReference>
<gene>
    <name evidence="3" type="ORF">DERYTH_LOCUS2702</name>
</gene>
<dbReference type="SUPFAM" id="SSF53955">
    <property type="entry name" value="Lysozyme-like"/>
    <property type="match status" value="1"/>
</dbReference>
<dbReference type="InterPro" id="IPR002196">
    <property type="entry name" value="Glyco_hydro_24"/>
</dbReference>
<dbReference type="AlphaFoldDB" id="A0A9N9EWK6"/>
<dbReference type="GO" id="GO:0031640">
    <property type="term" value="P:killing of cells of another organism"/>
    <property type="evidence" value="ECO:0007669"/>
    <property type="project" value="UniProtKB-KW"/>
</dbReference>
<dbReference type="Pfam" id="PF00959">
    <property type="entry name" value="Phage_lysozyme"/>
    <property type="match status" value="1"/>
</dbReference>
<protein>
    <submittedName>
        <fullName evidence="3">17391_t:CDS:1</fullName>
    </submittedName>
</protein>